<comment type="caution">
    <text evidence="5">The sequence shown here is derived from an EMBL/GenBank/DDBJ whole genome shotgun (WGS) entry which is preliminary data.</text>
</comment>
<dbReference type="AlphaFoldDB" id="A0ABD4Z4Q7"/>
<dbReference type="InterPro" id="IPR029499">
    <property type="entry name" value="PduO-typ"/>
</dbReference>
<dbReference type="InterPro" id="IPR016030">
    <property type="entry name" value="CblAdoTrfase-like"/>
</dbReference>
<dbReference type="PANTHER" id="PTHR12213">
    <property type="entry name" value="CORRINOID ADENOSYLTRANSFERASE"/>
    <property type="match status" value="1"/>
</dbReference>
<evidence type="ECO:0000256" key="3">
    <source>
        <dbReference type="ARBA" id="ARBA00022840"/>
    </source>
</evidence>
<evidence type="ECO:0000256" key="1">
    <source>
        <dbReference type="ARBA" id="ARBA00022679"/>
    </source>
</evidence>
<keyword evidence="2" id="KW-0547">Nucleotide-binding</keyword>
<dbReference type="Proteomes" id="UP001529235">
    <property type="component" value="Unassembled WGS sequence"/>
</dbReference>
<accession>A0ABD4Z4Q7</accession>
<dbReference type="GO" id="GO:0008817">
    <property type="term" value="F:corrinoid adenosyltransferase activity"/>
    <property type="evidence" value="ECO:0007669"/>
    <property type="project" value="UniProtKB-EC"/>
</dbReference>
<feature type="domain" description="Cobalamin adenosyltransferase-like" evidence="4">
    <location>
        <begin position="7"/>
        <end position="166"/>
    </location>
</feature>
<sequence length="177" mass="20053">MVFKASHRGDDGFTDLGSKRVSKDSIVIEFEGEVDELVSLIGVVKAFFKEYNITDLVTILDDIQRKLMHIASYVALMGKVDSPIDAQSLSEIEKLIDDFSNKVVIYPRFVVPGASIGSALLHFVRAVCRRVERRAVRMLREGLLDQKTYVYLNRLSDLLYLLALYVNVIINVKEDLL</sequence>
<keyword evidence="3" id="KW-0067">ATP-binding</keyword>
<evidence type="ECO:0000256" key="2">
    <source>
        <dbReference type="ARBA" id="ARBA00022741"/>
    </source>
</evidence>
<dbReference type="SUPFAM" id="SSF89028">
    <property type="entry name" value="Cobalamin adenosyltransferase-like"/>
    <property type="match status" value="1"/>
</dbReference>
<keyword evidence="6" id="KW-1185">Reference proteome</keyword>
<evidence type="ECO:0000313" key="6">
    <source>
        <dbReference type="Proteomes" id="UP001529235"/>
    </source>
</evidence>
<name>A0ABD4Z4Q7_9CREN</name>
<organism evidence="5 6">
    <name type="scientific">Ignisphaera cupida</name>
    <dbReference type="NCBI Taxonomy" id="3050454"/>
    <lineage>
        <taxon>Archaea</taxon>
        <taxon>Thermoproteota</taxon>
        <taxon>Thermoprotei</taxon>
        <taxon>Desulfurococcales</taxon>
        <taxon>Desulfurococcaceae</taxon>
        <taxon>Ignisphaera</taxon>
    </lineage>
</organism>
<dbReference type="EMBL" id="JASNVW010000001">
    <property type="protein sequence ID" value="MDK6028291.1"/>
    <property type="molecule type" value="Genomic_DNA"/>
</dbReference>
<gene>
    <name evidence="5" type="ORF">QPL79_02795</name>
</gene>
<protein>
    <submittedName>
        <fullName evidence="5">Cob(I)yrinic acid a,c-diamide adenosyltransferase</fullName>
        <ecNumber evidence="5">2.5.1.17</ecNumber>
    </submittedName>
</protein>
<proteinExistence type="predicted"/>
<dbReference type="InterPro" id="IPR036451">
    <property type="entry name" value="CblAdoTrfase-like_sf"/>
</dbReference>
<evidence type="ECO:0000313" key="5">
    <source>
        <dbReference type="EMBL" id="MDK6028291.1"/>
    </source>
</evidence>
<dbReference type="NCBIfam" id="TIGR00636">
    <property type="entry name" value="PduO_Nterm"/>
    <property type="match status" value="1"/>
</dbReference>
<evidence type="ECO:0000259" key="4">
    <source>
        <dbReference type="Pfam" id="PF01923"/>
    </source>
</evidence>
<reference evidence="5 6" key="1">
    <citation type="submission" date="2023-05" db="EMBL/GenBank/DDBJ databases">
        <title>A new hyperthermophilic archaea 'Ignisphaera cupida' sp. nov. and description of the family 'Ignisphaeraceae' fam. nov.</title>
        <authorList>
            <person name="Podosokorskaya O.A."/>
            <person name="Elcheninov A.G."/>
            <person name="Klukina A."/>
            <person name="Merkel A.Y."/>
        </authorList>
    </citation>
    <scope>NUCLEOTIDE SEQUENCE [LARGE SCALE GENOMIC DNA]</scope>
    <source>
        <strain evidence="5 6">4213-co</strain>
    </source>
</reference>
<dbReference type="Gene3D" id="1.20.1200.10">
    <property type="entry name" value="Cobalamin adenosyltransferase-like"/>
    <property type="match status" value="1"/>
</dbReference>
<dbReference type="RefSeq" id="WP_285273258.1">
    <property type="nucleotide sequence ID" value="NZ_JASNVW010000001.1"/>
</dbReference>
<dbReference type="PANTHER" id="PTHR12213:SF0">
    <property type="entry name" value="CORRINOID ADENOSYLTRANSFERASE MMAB"/>
    <property type="match status" value="1"/>
</dbReference>
<dbReference type="EC" id="2.5.1.17" evidence="5"/>
<dbReference type="GO" id="GO:0005524">
    <property type="term" value="F:ATP binding"/>
    <property type="evidence" value="ECO:0007669"/>
    <property type="project" value="UniProtKB-KW"/>
</dbReference>
<dbReference type="Pfam" id="PF01923">
    <property type="entry name" value="Cob_adeno_trans"/>
    <property type="match status" value="1"/>
</dbReference>
<keyword evidence="1 5" id="KW-0808">Transferase</keyword>